<dbReference type="Gene3D" id="2.10.90.10">
    <property type="entry name" value="Cystine-knot cytokines"/>
    <property type="match status" value="1"/>
</dbReference>
<comment type="subcellular location">
    <subcellularLocation>
        <location evidence="1">Secreted</location>
        <location evidence="1">Extracellular space</location>
        <location evidence="1">Extracellular matrix</location>
    </subcellularLocation>
</comment>
<proteinExistence type="inferred from homology"/>
<feature type="non-terminal residue" evidence="14">
    <location>
        <position position="1"/>
    </location>
</feature>
<sequence>HLHGALTPFYPSQKFGAGSWRYVETREVALGPEPQWLAFDVTDALRFWLAGHEPWGFFKLSPHCSCEDDHSAAEILFQIDGFETFRGDMGKVKMQGQRLPFLLATATPPERAAQLQSPRHRRAAADTAYCFGTEEKNCCVRKLYIDFRQDLKWKWIHEPRGYWAHLCTGAWPYIWSADTQYSKVLALYNQHNPGASAAPCCAPETLDPLTIVYYVGRKAKVEQLSNMIVRSCKCS</sequence>
<evidence type="ECO:0000259" key="12">
    <source>
        <dbReference type="PROSITE" id="PS51362"/>
    </source>
</evidence>
<evidence type="ECO:0000256" key="3">
    <source>
        <dbReference type="ARBA" id="ARBA00022525"/>
    </source>
</evidence>
<keyword evidence="5" id="KW-0165">Cleavage on pair of basic residues</keyword>
<keyword evidence="3" id="KW-0964">Secreted</keyword>
<dbReference type="Gene3D" id="2.60.120.970">
    <property type="match status" value="1"/>
</dbReference>
<reference evidence="14" key="1">
    <citation type="submission" date="2025-08" db="UniProtKB">
        <authorList>
            <consortium name="RefSeq"/>
        </authorList>
    </citation>
    <scope>IDENTIFICATION</scope>
</reference>
<name>A0A1U7SS54_ALLSI</name>
<dbReference type="Proteomes" id="UP000189705">
    <property type="component" value="Unplaced"/>
</dbReference>
<dbReference type="GeneID" id="102369002"/>
<keyword evidence="6" id="KW-0732">Signal</keyword>
<dbReference type="PANTHER" id="PTHR11848:SF125">
    <property type="entry name" value="TRANSFORMING GROWTH FACTOR BETA-1 PROPROTEIN"/>
    <property type="match status" value="1"/>
</dbReference>
<keyword evidence="9" id="KW-0325">Glycoprotein</keyword>
<dbReference type="GO" id="GO:0042127">
    <property type="term" value="P:regulation of cell population proliferation"/>
    <property type="evidence" value="ECO:0007669"/>
    <property type="project" value="TreeGrafter"/>
</dbReference>
<evidence type="ECO:0000256" key="2">
    <source>
        <dbReference type="ARBA" id="ARBA00006656"/>
    </source>
</evidence>
<dbReference type="GO" id="GO:0005125">
    <property type="term" value="F:cytokine activity"/>
    <property type="evidence" value="ECO:0007669"/>
    <property type="project" value="TreeGrafter"/>
</dbReference>
<dbReference type="STRING" id="38654.A0A1U7SS54"/>
<evidence type="ECO:0000256" key="8">
    <source>
        <dbReference type="ARBA" id="ARBA00023157"/>
    </source>
</evidence>
<keyword evidence="10" id="KW-0497">Mitogen</keyword>
<accession>A0A1U7SS54</accession>
<dbReference type="GO" id="GO:0008083">
    <property type="term" value="F:growth factor activity"/>
    <property type="evidence" value="ECO:0007669"/>
    <property type="project" value="UniProtKB-KW"/>
</dbReference>
<keyword evidence="4" id="KW-0272">Extracellular matrix</keyword>
<evidence type="ECO:0000313" key="13">
    <source>
        <dbReference type="Proteomes" id="UP000189705"/>
    </source>
</evidence>
<evidence type="ECO:0000256" key="10">
    <source>
        <dbReference type="ARBA" id="ARBA00023246"/>
    </source>
</evidence>
<evidence type="ECO:0000256" key="6">
    <source>
        <dbReference type="ARBA" id="ARBA00022729"/>
    </source>
</evidence>
<dbReference type="GO" id="GO:0051781">
    <property type="term" value="P:positive regulation of cell division"/>
    <property type="evidence" value="ECO:0007669"/>
    <property type="project" value="UniProtKB-KW"/>
</dbReference>
<dbReference type="SMART" id="SM00204">
    <property type="entry name" value="TGFB"/>
    <property type="match status" value="1"/>
</dbReference>
<dbReference type="Pfam" id="PF00019">
    <property type="entry name" value="TGF_beta"/>
    <property type="match status" value="1"/>
</dbReference>
<dbReference type="PANTHER" id="PTHR11848">
    <property type="entry name" value="TGF-BETA FAMILY"/>
    <property type="match status" value="1"/>
</dbReference>
<dbReference type="InterPro" id="IPR001111">
    <property type="entry name" value="TGF-b_propeptide"/>
</dbReference>
<protein>
    <submittedName>
        <fullName evidence="14">Transforming growth factor beta-1</fullName>
    </submittedName>
</protein>
<dbReference type="FunFam" id="2.10.90.10:FF:000004">
    <property type="entry name" value="Transforming growth factor beta"/>
    <property type="match status" value="1"/>
</dbReference>
<dbReference type="InParanoid" id="A0A1U7SS54"/>
<gene>
    <name evidence="14" type="primary">TGFB1</name>
</gene>
<evidence type="ECO:0000256" key="9">
    <source>
        <dbReference type="ARBA" id="ARBA00023180"/>
    </source>
</evidence>
<feature type="domain" description="TGF-beta family profile" evidence="12">
    <location>
        <begin position="119"/>
        <end position="235"/>
    </location>
</feature>
<dbReference type="GO" id="GO:0007179">
    <property type="term" value="P:transforming growth factor beta receptor signaling pathway"/>
    <property type="evidence" value="ECO:0007669"/>
    <property type="project" value="TreeGrafter"/>
</dbReference>
<keyword evidence="7 11" id="KW-0339">Growth factor</keyword>
<organism evidence="13 14">
    <name type="scientific">Alligator sinensis</name>
    <name type="common">Chinese alligator</name>
    <dbReference type="NCBI Taxonomy" id="38654"/>
    <lineage>
        <taxon>Eukaryota</taxon>
        <taxon>Metazoa</taxon>
        <taxon>Chordata</taxon>
        <taxon>Craniata</taxon>
        <taxon>Vertebrata</taxon>
        <taxon>Euteleostomi</taxon>
        <taxon>Archelosauria</taxon>
        <taxon>Archosauria</taxon>
        <taxon>Crocodylia</taxon>
        <taxon>Alligatoridae</taxon>
        <taxon>Alligatorinae</taxon>
        <taxon>Alligator</taxon>
    </lineage>
</organism>
<dbReference type="InterPro" id="IPR015615">
    <property type="entry name" value="TGF-beta-rel"/>
</dbReference>
<dbReference type="eggNOG" id="KOG3900">
    <property type="taxonomic scope" value="Eukaryota"/>
</dbReference>
<evidence type="ECO:0000256" key="5">
    <source>
        <dbReference type="ARBA" id="ARBA00022685"/>
    </source>
</evidence>
<comment type="similarity">
    <text evidence="2 11">Belongs to the TGF-beta family.</text>
</comment>
<dbReference type="GO" id="GO:0005615">
    <property type="term" value="C:extracellular space"/>
    <property type="evidence" value="ECO:0007669"/>
    <property type="project" value="TreeGrafter"/>
</dbReference>
<keyword evidence="8" id="KW-1015">Disulfide bond</keyword>
<dbReference type="RefSeq" id="XP_006037005.3">
    <property type="nucleotide sequence ID" value="XM_006036943.3"/>
</dbReference>
<dbReference type="SUPFAM" id="SSF57501">
    <property type="entry name" value="Cystine-knot cytokines"/>
    <property type="match status" value="1"/>
</dbReference>
<evidence type="ECO:0000313" key="14">
    <source>
        <dbReference type="RefSeq" id="XP_006037005.3"/>
    </source>
</evidence>
<keyword evidence="13" id="KW-1185">Reference proteome</keyword>
<dbReference type="InterPro" id="IPR029034">
    <property type="entry name" value="Cystine-knot_cytokine"/>
</dbReference>
<evidence type="ECO:0000256" key="1">
    <source>
        <dbReference type="ARBA" id="ARBA00004498"/>
    </source>
</evidence>
<dbReference type="CTD" id="7040"/>
<dbReference type="KEGG" id="asn:102369002"/>
<evidence type="ECO:0000256" key="11">
    <source>
        <dbReference type="RuleBase" id="RU000354"/>
    </source>
</evidence>
<dbReference type="PROSITE" id="PS51362">
    <property type="entry name" value="TGF_BETA_2"/>
    <property type="match status" value="1"/>
</dbReference>
<evidence type="ECO:0000256" key="7">
    <source>
        <dbReference type="ARBA" id="ARBA00023030"/>
    </source>
</evidence>
<dbReference type="AlphaFoldDB" id="A0A1U7SS54"/>
<dbReference type="Pfam" id="PF00688">
    <property type="entry name" value="TGFb_propeptide"/>
    <property type="match status" value="1"/>
</dbReference>
<dbReference type="InterPro" id="IPR001839">
    <property type="entry name" value="TGF-b_C"/>
</dbReference>
<evidence type="ECO:0000256" key="4">
    <source>
        <dbReference type="ARBA" id="ARBA00022530"/>
    </source>
</evidence>